<dbReference type="Pfam" id="PF13243">
    <property type="entry name" value="SQHop_cyclase_C"/>
    <property type="match status" value="1"/>
</dbReference>
<dbReference type="NCBIfam" id="TIGR01507">
    <property type="entry name" value="hopene_cyclase"/>
    <property type="match status" value="1"/>
</dbReference>
<protein>
    <submittedName>
        <fullName evidence="7">Squalene--hopene cyclase</fullName>
        <ecNumber evidence="7">4.2.1.129</ecNumber>
        <ecNumber evidence="7">5.4.99.17</ecNumber>
    </submittedName>
</protein>
<dbReference type="PANTHER" id="PTHR11764:SF20">
    <property type="entry name" value="LANOSTEROL SYNTHASE"/>
    <property type="match status" value="1"/>
</dbReference>
<organism evidence="7 8">
    <name type="scientific">Candidatus Nitrosacidococcus tergens</name>
    <dbReference type="NCBI Taxonomy" id="553981"/>
    <lineage>
        <taxon>Bacteria</taxon>
        <taxon>Pseudomonadati</taxon>
        <taxon>Pseudomonadota</taxon>
        <taxon>Gammaproteobacteria</taxon>
        <taxon>Chromatiales</taxon>
        <taxon>Chromatiaceae</taxon>
        <taxon>Candidatus Nitrosacidococcus</taxon>
    </lineage>
</organism>
<dbReference type="InterPro" id="IPR006400">
    <property type="entry name" value="Hopene-cyclase"/>
</dbReference>
<dbReference type="UniPathway" id="UPA00337"/>
<gene>
    <name evidence="7" type="primary">shc</name>
    <name evidence="7" type="ORF">NSCAC_0561</name>
</gene>
<keyword evidence="8" id="KW-1185">Reference proteome</keyword>
<keyword evidence="3" id="KW-0677">Repeat</keyword>
<dbReference type="EC" id="5.4.99.17" evidence="7"/>
<dbReference type="PANTHER" id="PTHR11764">
    <property type="entry name" value="TERPENE CYCLASE/MUTASE FAMILY MEMBER"/>
    <property type="match status" value="1"/>
</dbReference>
<sequence>MAHAIEKTIIEPTETQPDHKLDSAISRARDYLLKQQRKDGHWCFELEADCTIPAEYIIWTHFTGELEPELERKLAVYLREKQADHGGWPLFYDGDLDISCSVKVYYALKFAGDDINEPHMVRAREAILVRGGAARSNAFTRLTLAMFKQIPWRAVPLVPVEIMLFPRWFPFHLTKVAYWSRTVMVPLAILYSLKAEAKNLNKVDIQELFTVPPEKERNYFPVRSQANKILLYVERVVRLIEPIIPSFIRKKALKKAENWFVERINGIDGLGAIFPAMVNAHESLILLDYPPDHPVRNMAKKALQNLIVDYGKSAYCQPCVSPVWDTGLAALALQEVENGKTTNQVIHALDWLKTKQILEHPADWQEIHPNLKSGGWAFQYNNAYYPDLDDTSVVAWAMDQAGNSDRYGESITLACNWLRGMQSSNGGFASFETNNMHYYLNEIPFADHGALLDPPTVDVSARCVALMGRLKRSEDSESLKRALSYIRDEQEANGSWFGRWGTNYIYGTWSVLTALEQVGINPKEEFIRKAVHWLQEVQRSDGGWGEDNYSYYDSSIAGTYKESTPIHTAWALLGLIAVGEGGSTTVKRGVEYLLANQNKNSWNHLAFNAPGFPRVFYLRYHGYDKFFPLWALAKYRNYINNLC</sequence>
<evidence type="ECO:0000313" key="8">
    <source>
        <dbReference type="Proteomes" id="UP000516072"/>
    </source>
</evidence>
<evidence type="ECO:0000256" key="4">
    <source>
        <dbReference type="ARBA" id="ARBA00023235"/>
    </source>
</evidence>
<dbReference type="KEGG" id="ntg:NSCAC_0561"/>
<feature type="domain" description="Squalene cyclase C-terminal" evidence="5">
    <location>
        <begin position="320"/>
        <end position="637"/>
    </location>
</feature>
<evidence type="ECO:0000256" key="2">
    <source>
        <dbReference type="ARBA" id="ARBA00009755"/>
    </source>
</evidence>
<keyword evidence="7" id="KW-0456">Lyase</keyword>
<dbReference type="CDD" id="cd02892">
    <property type="entry name" value="SQCY_1"/>
    <property type="match status" value="1"/>
</dbReference>
<dbReference type="GO" id="GO:0051007">
    <property type="term" value="F:squalene-hopene cyclase activity"/>
    <property type="evidence" value="ECO:0007669"/>
    <property type="project" value="UniProtKB-EC"/>
</dbReference>
<dbReference type="EC" id="4.2.1.129" evidence="7"/>
<dbReference type="Pfam" id="PF13249">
    <property type="entry name" value="SQHop_cyclase_N"/>
    <property type="match status" value="1"/>
</dbReference>
<dbReference type="GO" id="GO:0016829">
    <property type="term" value="F:lyase activity"/>
    <property type="evidence" value="ECO:0007669"/>
    <property type="project" value="UniProtKB-KW"/>
</dbReference>
<dbReference type="EMBL" id="LR778175">
    <property type="protein sequence ID" value="CAB1275227.1"/>
    <property type="molecule type" value="Genomic_DNA"/>
</dbReference>
<evidence type="ECO:0000256" key="3">
    <source>
        <dbReference type="ARBA" id="ARBA00022737"/>
    </source>
</evidence>
<dbReference type="InterPro" id="IPR032696">
    <property type="entry name" value="SQ_cyclase_C"/>
</dbReference>
<dbReference type="Proteomes" id="UP000516072">
    <property type="component" value="Chromosome"/>
</dbReference>
<dbReference type="InterPro" id="IPR008930">
    <property type="entry name" value="Terpenoid_cyclase/PrenylTrfase"/>
</dbReference>
<dbReference type="Gene3D" id="1.50.10.20">
    <property type="match status" value="2"/>
</dbReference>
<dbReference type="AlphaFoldDB" id="A0A7G1Q8R3"/>
<reference evidence="7 8" key="1">
    <citation type="submission" date="2020-03" db="EMBL/GenBank/DDBJ databases">
        <authorList>
            <person name="Picone N."/>
        </authorList>
    </citation>
    <scope>NUCLEOTIDE SEQUENCE [LARGE SCALE GENOMIC DNA]</scope>
    <source>
        <strain evidence="7">NSCAC1</strain>
    </source>
</reference>
<evidence type="ECO:0000259" key="5">
    <source>
        <dbReference type="Pfam" id="PF13243"/>
    </source>
</evidence>
<evidence type="ECO:0000256" key="1">
    <source>
        <dbReference type="ARBA" id="ARBA00004999"/>
    </source>
</evidence>
<comment type="similarity">
    <text evidence="2">Belongs to the terpene cyclase/mutase family.</text>
</comment>
<dbReference type="NCBIfam" id="TIGR01787">
    <property type="entry name" value="squalene_cyclas"/>
    <property type="match status" value="1"/>
</dbReference>
<dbReference type="InterPro" id="IPR018333">
    <property type="entry name" value="Squalene_cyclase"/>
</dbReference>
<name>A0A7G1Q8R3_9GAMM</name>
<keyword evidence="4 7" id="KW-0413">Isomerase</keyword>
<comment type="pathway">
    <text evidence="1">Secondary metabolite biosynthesis; hopanoid biosynthesis.</text>
</comment>
<evidence type="ECO:0000259" key="6">
    <source>
        <dbReference type="Pfam" id="PF13249"/>
    </source>
</evidence>
<dbReference type="RefSeq" id="WP_197744907.1">
    <property type="nucleotide sequence ID" value="NZ_LR778175.1"/>
</dbReference>
<dbReference type="SUPFAM" id="SSF48239">
    <property type="entry name" value="Terpenoid cyclases/Protein prenyltransferases"/>
    <property type="match status" value="2"/>
</dbReference>
<dbReference type="GO" id="GO:0016104">
    <property type="term" value="P:triterpenoid biosynthetic process"/>
    <property type="evidence" value="ECO:0007669"/>
    <property type="project" value="InterPro"/>
</dbReference>
<dbReference type="SFLD" id="SFLDG01016">
    <property type="entry name" value="Prenyltransferase_Like_2"/>
    <property type="match status" value="1"/>
</dbReference>
<proteinExistence type="inferred from homology"/>
<dbReference type="GO" id="GO:0005811">
    <property type="term" value="C:lipid droplet"/>
    <property type="evidence" value="ECO:0007669"/>
    <property type="project" value="InterPro"/>
</dbReference>
<accession>A0A7G1Q8R3</accession>
<dbReference type="InterPro" id="IPR032697">
    <property type="entry name" value="SQ_cyclase_N"/>
</dbReference>
<feature type="domain" description="Squalene cyclase N-terminal" evidence="6">
    <location>
        <begin position="25"/>
        <end position="309"/>
    </location>
</feature>
<evidence type="ECO:0000313" key="7">
    <source>
        <dbReference type="EMBL" id="CAB1275227.1"/>
    </source>
</evidence>